<dbReference type="Gene3D" id="1.10.10.10">
    <property type="entry name" value="Winged helix-like DNA-binding domain superfamily/Winged helix DNA-binding domain"/>
    <property type="match status" value="1"/>
</dbReference>
<dbReference type="PANTHER" id="PTHR43133">
    <property type="entry name" value="RNA POLYMERASE ECF-TYPE SIGMA FACTO"/>
    <property type="match status" value="1"/>
</dbReference>
<dbReference type="InterPro" id="IPR039425">
    <property type="entry name" value="RNA_pol_sigma-70-like"/>
</dbReference>
<keyword evidence="8" id="KW-1185">Reference proteome</keyword>
<dbReference type="SUPFAM" id="SSF88659">
    <property type="entry name" value="Sigma3 and sigma4 domains of RNA polymerase sigma factors"/>
    <property type="match status" value="1"/>
</dbReference>
<protein>
    <submittedName>
        <fullName evidence="7">Sigma-70 family RNA polymerase sigma factor</fullName>
    </submittedName>
</protein>
<evidence type="ECO:0000256" key="1">
    <source>
        <dbReference type="ARBA" id="ARBA00010641"/>
    </source>
</evidence>
<dbReference type="Proteomes" id="UP001312865">
    <property type="component" value="Unassembled WGS sequence"/>
</dbReference>
<dbReference type="InterPro" id="IPR013249">
    <property type="entry name" value="RNA_pol_sigma70_r4_t2"/>
</dbReference>
<keyword evidence="2" id="KW-0805">Transcription regulation</keyword>
<organism evidence="7 8">
    <name type="scientific">Bacillus spongiae</name>
    <dbReference type="NCBI Taxonomy" id="2683610"/>
    <lineage>
        <taxon>Bacteria</taxon>
        <taxon>Bacillati</taxon>
        <taxon>Bacillota</taxon>
        <taxon>Bacilli</taxon>
        <taxon>Bacillales</taxon>
        <taxon>Bacillaceae</taxon>
        <taxon>Bacillus</taxon>
    </lineage>
</organism>
<feature type="domain" description="RNA polymerase sigma factor 70 region 4 type 2" evidence="6">
    <location>
        <begin position="105"/>
        <end position="152"/>
    </location>
</feature>
<evidence type="ECO:0000313" key="7">
    <source>
        <dbReference type="EMBL" id="MEI5905588.1"/>
    </source>
</evidence>
<dbReference type="InterPro" id="IPR013325">
    <property type="entry name" value="RNA_pol_sigma_r2"/>
</dbReference>
<dbReference type="InterPro" id="IPR007627">
    <property type="entry name" value="RNA_pol_sigma70_r2"/>
</dbReference>
<dbReference type="RefSeq" id="WP_336585004.1">
    <property type="nucleotide sequence ID" value="NZ_JBBAXC010000001.1"/>
</dbReference>
<evidence type="ECO:0000256" key="3">
    <source>
        <dbReference type="ARBA" id="ARBA00023082"/>
    </source>
</evidence>
<comment type="caution">
    <text evidence="7">The sequence shown here is derived from an EMBL/GenBank/DDBJ whole genome shotgun (WGS) entry which is preliminary data.</text>
</comment>
<dbReference type="CDD" id="cd06171">
    <property type="entry name" value="Sigma70_r4"/>
    <property type="match status" value="1"/>
</dbReference>
<dbReference type="SUPFAM" id="SSF88946">
    <property type="entry name" value="Sigma2 domain of RNA polymerase sigma factors"/>
    <property type="match status" value="1"/>
</dbReference>
<gene>
    <name evidence="7" type="ORF">WAK64_00725</name>
</gene>
<dbReference type="InterPro" id="IPR014284">
    <property type="entry name" value="RNA_pol_sigma-70_dom"/>
</dbReference>
<evidence type="ECO:0000256" key="4">
    <source>
        <dbReference type="ARBA" id="ARBA00023163"/>
    </source>
</evidence>
<keyword evidence="3" id="KW-0731">Sigma factor</keyword>
<dbReference type="InterPro" id="IPR013324">
    <property type="entry name" value="RNA_pol_sigma_r3/r4-like"/>
</dbReference>
<evidence type="ECO:0000259" key="6">
    <source>
        <dbReference type="Pfam" id="PF08281"/>
    </source>
</evidence>
<dbReference type="Pfam" id="PF04542">
    <property type="entry name" value="Sigma70_r2"/>
    <property type="match status" value="1"/>
</dbReference>
<accession>A0ABU8H8E9</accession>
<dbReference type="EMBL" id="JBBAXC010000001">
    <property type="protein sequence ID" value="MEI5905588.1"/>
    <property type="molecule type" value="Genomic_DNA"/>
</dbReference>
<proteinExistence type="inferred from homology"/>
<dbReference type="InterPro" id="IPR036388">
    <property type="entry name" value="WH-like_DNA-bd_sf"/>
</dbReference>
<name>A0ABU8H8E9_9BACI</name>
<comment type="similarity">
    <text evidence="1">Belongs to the sigma-70 factor family. ECF subfamily.</text>
</comment>
<sequence>MREKSLKKQLTSFVIKNQEDIYRYAFSYVKNKDDALDIVQESIQKALMKINTLKDAKAIKTWFYRIVTNTALDVIRKKKKLQVTDEETLTYLSSGENDVYQDVDLNRALHDLPTEDRVLIILRYYKDFKLSEIAATLDLNVNTVKTRLYRVIGHLRSRIEDSEEEGK</sequence>
<feature type="domain" description="RNA polymerase sigma-70 region 2" evidence="5">
    <location>
        <begin position="16"/>
        <end position="80"/>
    </location>
</feature>
<evidence type="ECO:0000259" key="5">
    <source>
        <dbReference type="Pfam" id="PF04542"/>
    </source>
</evidence>
<keyword evidence="4" id="KW-0804">Transcription</keyword>
<dbReference type="NCBIfam" id="TIGR02937">
    <property type="entry name" value="sigma70-ECF"/>
    <property type="match status" value="1"/>
</dbReference>
<dbReference type="Gene3D" id="1.10.1740.10">
    <property type="match status" value="1"/>
</dbReference>
<dbReference type="Pfam" id="PF08281">
    <property type="entry name" value="Sigma70_r4_2"/>
    <property type="match status" value="1"/>
</dbReference>
<dbReference type="PANTHER" id="PTHR43133:SF60">
    <property type="entry name" value="RNA POLYMERASE SIGMA FACTOR SIGV"/>
    <property type="match status" value="1"/>
</dbReference>
<reference evidence="7 8" key="1">
    <citation type="journal article" date="2018" name="J. Microbiol.">
        <title>Bacillus spongiae sp. nov., isolated from sponge of Jeju Island.</title>
        <authorList>
            <person name="Lee G.E."/>
            <person name="Im W.T."/>
            <person name="Park J.S."/>
        </authorList>
    </citation>
    <scope>NUCLEOTIDE SEQUENCE [LARGE SCALE GENOMIC DNA]</scope>
    <source>
        <strain evidence="7 8">135PIL107-10</strain>
    </source>
</reference>
<evidence type="ECO:0000313" key="8">
    <source>
        <dbReference type="Proteomes" id="UP001312865"/>
    </source>
</evidence>
<evidence type="ECO:0000256" key="2">
    <source>
        <dbReference type="ARBA" id="ARBA00023015"/>
    </source>
</evidence>